<keyword evidence="10" id="KW-1185">Reference proteome</keyword>
<keyword evidence="2" id="KW-0805">Transcription regulation</keyword>
<dbReference type="InterPro" id="IPR007627">
    <property type="entry name" value="RNA_pol_sigma70_r2"/>
</dbReference>
<comment type="similarity">
    <text evidence="1">Belongs to the sigma-70 factor family. ECF subfamily.</text>
</comment>
<organism evidence="9 10">
    <name type="scientific">Gemmata palustris</name>
    <dbReference type="NCBI Taxonomy" id="2822762"/>
    <lineage>
        <taxon>Bacteria</taxon>
        <taxon>Pseudomonadati</taxon>
        <taxon>Planctomycetota</taxon>
        <taxon>Planctomycetia</taxon>
        <taxon>Gemmatales</taxon>
        <taxon>Gemmataceae</taxon>
        <taxon>Gemmata</taxon>
    </lineage>
</organism>
<dbReference type="SUPFAM" id="SSF88946">
    <property type="entry name" value="Sigma2 domain of RNA polymerase sigma factors"/>
    <property type="match status" value="1"/>
</dbReference>
<dbReference type="NCBIfam" id="TIGR02937">
    <property type="entry name" value="sigma70-ECF"/>
    <property type="match status" value="1"/>
</dbReference>
<feature type="region of interest" description="Disordered" evidence="6">
    <location>
        <begin position="560"/>
        <end position="592"/>
    </location>
</feature>
<feature type="domain" description="RNA polymerase sigma-70 region 2" evidence="7">
    <location>
        <begin position="37"/>
        <end position="102"/>
    </location>
</feature>
<dbReference type="Gene3D" id="1.10.1740.10">
    <property type="match status" value="1"/>
</dbReference>
<dbReference type="InterPro" id="IPR039425">
    <property type="entry name" value="RNA_pol_sigma-70-like"/>
</dbReference>
<dbReference type="Gene3D" id="1.10.10.10">
    <property type="entry name" value="Winged helix-like DNA-binding domain superfamily/Winged helix DNA-binding domain"/>
    <property type="match status" value="1"/>
</dbReference>
<keyword evidence="4" id="KW-0238">DNA-binding</keyword>
<keyword evidence="3" id="KW-0731">Sigma factor</keyword>
<dbReference type="Pfam" id="PF08281">
    <property type="entry name" value="Sigma70_r4_2"/>
    <property type="match status" value="1"/>
</dbReference>
<sequence>MPVSVRKLCPPAESVLSDGDLLARFSSARDEAAFAELVRRHGPVVHRVCRRLVPAHADDAFQAVFLVLACRPERVRAPGAVGSWLVGVAGHVARQMRSAERRRAVHERAAARHESRDPWADAHELAAILDDELTRLPDGLRAPVVLCLMRGRTHAQAATDLGGSVRTLRRRLDRAKELLRARLERRGVIPAVATALVAGIGEAVGAVPPVLARQTVANVFQFLAGGAPTAPAAIVAKGVVNDMARFKVPALLAPAAAVLVCLGFVWSQDPLKPIDPPLREIPPTAAPPAPSVISPPWIDAGEAPKNETRTANFVVHAPTPVMARVMASEAEYHRRELALQWLGKELPAWSKPCFIRFAPGQVGGGATTFTFGNGANGAPTVTSMEMTLSGEFMGVLTNALPHEVTHTVLASFFGKPVPRWADEGLSVLAESATEQFNHDVRVRELLNAGRGIRLRVLVRMTEYPKDMIVLYAQGHSLTRFLAGRTKGVPVLMDVPILGDLFKKNAENEGRRRLLTFLYTGTEGNTAESWDKAAKEVYGFESINDLEEAWLEWLKKPISALQPPSDSTPRAPKANPGSLHQIPPTELPLPRGR</sequence>
<dbReference type="InterPro" id="IPR014284">
    <property type="entry name" value="RNA_pol_sigma-70_dom"/>
</dbReference>
<dbReference type="InterPro" id="IPR013325">
    <property type="entry name" value="RNA_pol_sigma_r2"/>
</dbReference>
<dbReference type="PANTHER" id="PTHR43133">
    <property type="entry name" value="RNA POLYMERASE ECF-TYPE SIGMA FACTO"/>
    <property type="match status" value="1"/>
</dbReference>
<gene>
    <name evidence="9" type="ORF">J8F10_12905</name>
</gene>
<dbReference type="EMBL" id="JAGKQQ010000001">
    <property type="protein sequence ID" value="MBP3956183.1"/>
    <property type="molecule type" value="Genomic_DNA"/>
</dbReference>
<accession>A0ABS5BR73</accession>
<keyword evidence="5" id="KW-0804">Transcription</keyword>
<comment type="caution">
    <text evidence="9">The sequence shown here is derived from an EMBL/GenBank/DDBJ whole genome shotgun (WGS) entry which is preliminary data.</text>
</comment>
<dbReference type="PANTHER" id="PTHR43133:SF8">
    <property type="entry name" value="RNA POLYMERASE SIGMA FACTOR HI_1459-RELATED"/>
    <property type="match status" value="1"/>
</dbReference>
<evidence type="ECO:0000256" key="1">
    <source>
        <dbReference type="ARBA" id="ARBA00010641"/>
    </source>
</evidence>
<proteinExistence type="inferred from homology"/>
<dbReference type="InterPro" id="IPR013249">
    <property type="entry name" value="RNA_pol_sigma70_r4_t2"/>
</dbReference>
<name>A0ABS5BR73_9BACT</name>
<evidence type="ECO:0000259" key="7">
    <source>
        <dbReference type="Pfam" id="PF04542"/>
    </source>
</evidence>
<evidence type="ECO:0000256" key="5">
    <source>
        <dbReference type="ARBA" id="ARBA00023163"/>
    </source>
</evidence>
<evidence type="ECO:0000256" key="6">
    <source>
        <dbReference type="SAM" id="MobiDB-lite"/>
    </source>
</evidence>
<dbReference type="Pfam" id="PF04542">
    <property type="entry name" value="Sigma70_r2"/>
    <property type="match status" value="1"/>
</dbReference>
<dbReference type="RefSeq" id="WP_210654209.1">
    <property type="nucleotide sequence ID" value="NZ_JAGKQQ010000001.1"/>
</dbReference>
<evidence type="ECO:0000259" key="8">
    <source>
        <dbReference type="Pfam" id="PF08281"/>
    </source>
</evidence>
<feature type="domain" description="RNA polymerase sigma factor 70 region 4 type 2" evidence="8">
    <location>
        <begin position="128"/>
        <end position="179"/>
    </location>
</feature>
<reference evidence="9 10" key="1">
    <citation type="submission" date="2021-04" db="EMBL/GenBank/DDBJ databases">
        <authorList>
            <person name="Ivanova A."/>
        </authorList>
    </citation>
    <scope>NUCLEOTIDE SEQUENCE [LARGE SCALE GENOMIC DNA]</scope>
    <source>
        <strain evidence="9 10">G18</strain>
    </source>
</reference>
<evidence type="ECO:0000256" key="3">
    <source>
        <dbReference type="ARBA" id="ARBA00023082"/>
    </source>
</evidence>
<evidence type="ECO:0000313" key="9">
    <source>
        <dbReference type="EMBL" id="MBP3956183.1"/>
    </source>
</evidence>
<evidence type="ECO:0000256" key="2">
    <source>
        <dbReference type="ARBA" id="ARBA00023015"/>
    </source>
</evidence>
<dbReference type="InterPro" id="IPR013324">
    <property type="entry name" value="RNA_pol_sigma_r3/r4-like"/>
</dbReference>
<dbReference type="SUPFAM" id="SSF88659">
    <property type="entry name" value="Sigma3 and sigma4 domains of RNA polymerase sigma factors"/>
    <property type="match status" value="1"/>
</dbReference>
<evidence type="ECO:0000256" key="4">
    <source>
        <dbReference type="ARBA" id="ARBA00023125"/>
    </source>
</evidence>
<dbReference type="InterPro" id="IPR036388">
    <property type="entry name" value="WH-like_DNA-bd_sf"/>
</dbReference>
<dbReference type="Proteomes" id="UP000676565">
    <property type="component" value="Unassembled WGS sequence"/>
</dbReference>
<protein>
    <submittedName>
        <fullName evidence="9">Sigma-70 family RNA polymerase sigma factor</fullName>
    </submittedName>
</protein>
<evidence type="ECO:0000313" key="10">
    <source>
        <dbReference type="Proteomes" id="UP000676565"/>
    </source>
</evidence>